<dbReference type="Proteomes" id="UP001432180">
    <property type="component" value="Chromosome"/>
</dbReference>
<dbReference type="InterPro" id="IPR010982">
    <property type="entry name" value="Lambda_DNA-bd_dom_sf"/>
</dbReference>
<dbReference type="EMBL" id="CP121472">
    <property type="protein sequence ID" value="WPL18758.1"/>
    <property type="molecule type" value="Genomic_DNA"/>
</dbReference>
<sequence>MLTPETHNALRLFGGLIEEGRLRKGWSREELAQRVGVGVLTIRRVIQGAPGVAIGTYFEAATLVGIPLFALESQGLLDRELARQQEKLQLLPSRVRRPQEDRVDDDF</sequence>
<gene>
    <name evidence="2" type="ORF">Thiowin_03848</name>
</gene>
<dbReference type="InterPro" id="IPR001387">
    <property type="entry name" value="Cro/C1-type_HTH"/>
</dbReference>
<protein>
    <recommendedName>
        <fullName evidence="1">HTH cro/C1-type domain-containing protein</fullName>
    </recommendedName>
</protein>
<dbReference type="CDD" id="cd00093">
    <property type="entry name" value="HTH_XRE"/>
    <property type="match status" value="1"/>
</dbReference>
<keyword evidence="3" id="KW-1185">Reference proteome</keyword>
<name>A0ABZ0SCK3_9GAMM</name>
<dbReference type="Gene3D" id="1.10.260.40">
    <property type="entry name" value="lambda repressor-like DNA-binding domains"/>
    <property type="match status" value="1"/>
</dbReference>
<evidence type="ECO:0000313" key="3">
    <source>
        <dbReference type="Proteomes" id="UP001432180"/>
    </source>
</evidence>
<dbReference type="PROSITE" id="PS50943">
    <property type="entry name" value="HTH_CROC1"/>
    <property type="match status" value="1"/>
</dbReference>
<evidence type="ECO:0000259" key="1">
    <source>
        <dbReference type="PROSITE" id="PS50943"/>
    </source>
</evidence>
<feature type="domain" description="HTH cro/C1-type" evidence="1">
    <location>
        <begin position="17"/>
        <end position="48"/>
    </location>
</feature>
<evidence type="ECO:0000313" key="2">
    <source>
        <dbReference type="EMBL" id="WPL18758.1"/>
    </source>
</evidence>
<proteinExistence type="predicted"/>
<dbReference type="SMART" id="SM00530">
    <property type="entry name" value="HTH_XRE"/>
    <property type="match status" value="1"/>
</dbReference>
<organism evidence="2 3">
    <name type="scientific">Thiorhodovibrio winogradskyi</name>
    <dbReference type="NCBI Taxonomy" id="77007"/>
    <lineage>
        <taxon>Bacteria</taxon>
        <taxon>Pseudomonadati</taxon>
        <taxon>Pseudomonadota</taxon>
        <taxon>Gammaproteobacteria</taxon>
        <taxon>Chromatiales</taxon>
        <taxon>Chromatiaceae</taxon>
        <taxon>Thiorhodovibrio</taxon>
    </lineage>
</organism>
<dbReference type="SUPFAM" id="SSF47413">
    <property type="entry name" value="lambda repressor-like DNA-binding domains"/>
    <property type="match status" value="1"/>
</dbReference>
<dbReference type="Pfam" id="PF01381">
    <property type="entry name" value="HTH_3"/>
    <property type="match status" value="1"/>
</dbReference>
<accession>A0ABZ0SCK3</accession>
<reference evidence="2 3" key="1">
    <citation type="journal article" date="2023" name="Microorganisms">
        <title>Thiorhodovibrio frisius and Trv. litoralis spp. nov., Two Novel Members from a Clade of Fastidious Purple Sulfur Bacteria That Exhibit Unique Red-Shifted Light-Harvesting Capabilities.</title>
        <authorList>
            <person name="Methner A."/>
            <person name="Kuzyk S.B."/>
            <person name="Petersen J."/>
            <person name="Bauer S."/>
            <person name="Brinkmann H."/>
            <person name="Sichau K."/>
            <person name="Wanner G."/>
            <person name="Wolf J."/>
            <person name="Neumann-Schaal M."/>
            <person name="Henke P."/>
            <person name="Tank M."/>
            <person name="Sproer C."/>
            <person name="Bunk B."/>
            <person name="Overmann J."/>
        </authorList>
    </citation>
    <scope>NUCLEOTIDE SEQUENCE [LARGE SCALE GENOMIC DNA]</scope>
    <source>
        <strain evidence="2 3">DSM 6702</strain>
    </source>
</reference>